<dbReference type="AlphaFoldDB" id="A0AA40ENT5"/>
<name>A0AA40ENT5_9PEZI</name>
<evidence type="ECO:0000313" key="1">
    <source>
        <dbReference type="EMBL" id="KAK0742743.1"/>
    </source>
</evidence>
<dbReference type="Proteomes" id="UP001172155">
    <property type="component" value="Unassembled WGS sequence"/>
</dbReference>
<accession>A0AA40ENT5</accession>
<proteinExistence type="predicted"/>
<dbReference type="Gene3D" id="3.40.225.10">
    <property type="entry name" value="Class II aldolase/adducin N-terminal domain"/>
    <property type="match status" value="1"/>
</dbReference>
<keyword evidence="2" id="KW-1185">Reference proteome</keyword>
<sequence>MRRHGYTTHGKDIETAVYRAVYTKVNAGVQTNAMLLRSALPPGIEAKFELVPLTGDMCHGCLKMNEGTPGKLWKLWAAEVEKLSLYINRG</sequence>
<comment type="caution">
    <text evidence="1">The sequence shown here is derived from an EMBL/GenBank/DDBJ whole genome shotgun (WGS) entry which is preliminary data.</text>
</comment>
<organism evidence="1 2">
    <name type="scientific">Schizothecium vesticola</name>
    <dbReference type="NCBI Taxonomy" id="314040"/>
    <lineage>
        <taxon>Eukaryota</taxon>
        <taxon>Fungi</taxon>
        <taxon>Dikarya</taxon>
        <taxon>Ascomycota</taxon>
        <taxon>Pezizomycotina</taxon>
        <taxon>Sordariomycetes</taxon>
        <taxon>Sordariomycetidae</taxon>
        <taxon>Sordariales</taxon>
        <taxon>Schizotheciaceae</taxon>
        <taxon>Schizothecium</taxon>
    </lineage>
</organism>
<reference evidence="1" key="1">
    <citation type="submission" date="2023-06" db="EMBL/GenBank/DDBJ databases">
        <title>Genome-scale phylogeny and comparative genomics of the fungal order Sordariales.</title>
        <authorList>
            <consortium name="Lawrence Berkeley National Laboratory"/>
            <person name="Hensen N."/>
            <person name="Bonometti L."/>
            <person name="Westerberg I."/>
            <person name="Brannstrom I.O."/>
            <person name="Guillou S."/>
            <person name="Cros-Aarteil S."/>
            <person name="Calhoun S."/>
            <person name="Haridas S."/>
            <person name="Kuo A."/>
            <person name="Mondo S."/>
            <person name="Pangilinan J."/>
            <person name="Riley R."/>
            <person name="LaButti K."/>
            <person name="Andreopoulos B."/>
            <person name="Lipzen A."/>
            <person name="Chen C."/>
            <person name="Yanf M."/>
            <person name="Daum C."/>
            <person name="Ng V."/>
            <person name="Clum A."/>
            <person name="Steindorff A."/>
            <person name="Ohm R."/>
            <person name="Martin F."/>
            <person name="Silar P."/>
            <person name="Natvig D."/>
            <person name="Lalanne C."/>
            <person name="Gautier V."/>
            <person name="Ament-velasquez S.L."/>
            <person name="Kruys A."/>
            <person name="Hutchinson M.I."/>
            <person name="Powell A.J."/>
            <person name="Barry K."/>
            <person name="Miller A.N."/>
            <person name="Grigoriev I.V."/>
            <person name="Debuchy R."/>
            <person name="Gladieux P."/>
            <person name="Thoren M.H."/>
            <person name="Johannesson H."/>
        </authorList>
    </citation>
    <scope>NUCLEOTIDE SEQUENCE</scope>
    <source>
        <strain evidence="1">SMH3187-1</strain>
    </source>
</reference>
<protein>
    <submittedName>
        <fullName evidence="1">Uncharacterized protein</fullName>
    </submittedName>
</protein>
<dbReference type="SUPFAM" id="SSF53639">
    <property type="entry name" value="AraD/HMP-PK domain-like"/>
    <property type="match status" value="1"/>
</dbReference>
<dbReference type="EMBL" id="JAUKUD010000005">
    <property type="protein sequence ID" value="KAK0742743.1"/>
    <property type="molecule type" value="Genomic_DNA"/>
</dbReference>
<evidence type="ECO:0000313" key="2">
    <source>
        <dbReference type="Proteomes" id="UP001172155"/>
    </source>
</evidence>
<gene>
    <name evidence="1" type="ORF">B0T18DRAFT_467392</name>
</gene>
<dbReference type="InterPro" id="IPR036409">
    <property type="entry name" value="Aldolase_II/adducin_N_sf"/>
</dbReference>